<feature type="transmembrane region" description="Helical" evidence="1">
    <location>
        <begin position="68"/>
        <end position="94"/>
    </location>
</feature>
<dbReference type="Proteomes" id="UP000323994">
    <property type="component" value="Unassembled WGS sequence"/>
</dbReference>
<keyword evidence="1" id="KW-0472">Membrane</keyword>
<dbReference type="OrthoDB" id="1122768at2"/>
<keyword evidence="3" id="KW-1185">Reference proteome</keyword>
<dbReference type="AlphaFoldDB" id="A0A5M8R0T6"/>
<dbReference type="InterPro" id="IPR025250">
    <property type="entry name" value="DUF4199"/>
</dbReference>
<feature type="transmembrane region" description="Helical" evidence="1">
    <location>
        <begin position="139"/>
        <end position="163"/>
    </location>
</feature>
<protein>
    <submittedName>
        <fullName evidence="2">DUF4199 domain-containing protein</fullName>
    </submittedName>
</protein>
<organism evidence="2 3">
    <name type="scientific">Dyadobacter flavalbus</name>
    <dbReference type="NCBI Taxonomy" id="2579942"/>
    <lineage>
        <taxon>Bacteria</taxon>
        <taxon>Pseudomonadati</taxon>
        <taxon>Bacteroidota</taxon>
        <taxon>Cytophagia</taxon>
        <taxon>Cytophagales</taxon>
        <taxon>Spirosomataceae</taxon>
        <taxon>Dyadobacter</taxon>
    </lineage>
</organism>
<keyword evidence="1" id="KW-1133">Transmembrane helix</keyword>
<evidence type="ECO:0000313" key="3">
    <source>
        <dbReference type="Proteomes" id="UP000323994"/>
    </source>
</evidence>
<feature type="transmembrane region" description="Helical" evidence="1">
    <location>
        <begin position="39"/>
        <end position="56"/>
    </location>
</feature>
<comment type="caution">
    <text evidence="2">The sequence shown here is derived from an EMBL/GenBank/DDBJ whole genome shotgun (WGS) entry which is preliminary data.</text>
</comment>
<evidence type="ECO:0000256" key="1">
    <source>
        <dbReference type="SAM" id="Phobius"/>
    </source>
</evidence>
<reference evidence="2 3" key="1">
    <citation type="submission" date="2019-05" db="EMBL/GenBank/DDBJ databases">
        <authorList>
            <person name="Qu J.-H."/>
        </authorList>
    </citation>
    <scope>NUCLEOTIDE SEQUENCE [LARGE SCALE GENOMIC DNA]</scope>
    <source>
        <strain evidence="2 3">NS28</strain>
    </source>
</reference>
<keyword evidence="1" id="KW-0812">Transmembrane</keyword>
<accession>A0A5M8R0T6</accession>
<gene>
    <name evidence="2" type="ORF">FEM33_08455</name>
</gene>
<dbReference type="EMBL" id="VBSN01000027">
    <property type="protein sequence ID" value="KAA6440604.1"/>
    <property type="molecule type" value="Genomic_DNA"/>
</dbReference>
<feature type="transmembrane region" description="Helical" evidence="1">
    <location>
        <begin position="12"/>
        <end position="33"/>
    </location>
</feature>
<dbReference type="Pfam" id="PF13858">
    <property type="entry name" value="DUF4199"/>
    <property type="match status" value="1"/>
</dbReference>
<name>A0A5M8R0T6_9BACT</name>
<proteinExistence type="predicted"/>
<sequence>MEERASTARVALKYGVLTSVIIMVYTTIINVSGLSQNQYLTSLTFIFMIVAIVLAMKDYREQNKGFMSYGEGLGLGTLVSAVMGLLSSAFNMFYMQFIDNTLLTQGMNKVREDMEKRGMDDSQIDQAMELSQRFMSPGIIFFMGVLGSVLMGLVVSLIIAAILRREKPVFE</sequence>
<evidence type="ECO:0000313" key="2">
    <source>
        <dbReference type="EMBL" id="KAA6440604.1"/>
    </source>
</evidence>
<dbReference type="RefSeq" id="WP_139011596.1">
    <property type="nucleotide sequence ID" value="NZ_VBSN01000027.1"/>
</dbReference>